<evidence type="ECO:0000313" key="9">
    <source>
        <dbReference type="EMBL" id="CAD6962370.1"/>
    </source>
</evidence>
<evidence type="ECO:0000313" key="10">
    <source>
        <dbReference type="EMBL" id="KAE8246107.1"/>
    </source>
</evidence>
<comment type="similarity">
    <text evidence="1">Belongs to the class-I DAHP synthase family.</text>
</comment>
<dbReference type="EMBL" id="LWDD02001693">
    <property type="protein sequence ID" value="KAE8246107.1"/>
    <property type="molecule type" value="Genomic_DNA"/>
</dbReference>
<dbReference type="InterPro" id="IPR013785">
    <property type="entry name" value="Aldolase_TIM"/>
</dbReference>
<dbReference type="NCBIfam" id="NF009395">
    <property type="entry name" value="PRK12755.1"/>
    <property type="match status" value="1"/>
</dbReference>
<dbReference type="PANTHER" id="PTHR21225:SF20">
    <property type="entry name" value="PHOSPHO-2-DEHYDRO-3-DEOXYHEPTONATE ALDOLASE"/>
    <property type="match status" value="1"/>
</dbReference>
<name>A0A177TXJ8_9BASI</name>
<feature type="region of interest" description="Disordered" evidence="7">
    <location>
        <begin position="395"/>
        <end position="417"/>
    </location>
</feature>
<comment type="catalytic activity">
    <reaction evidence="6">
        <text>D-erythrose 4-phosphate + phosphoenolpyruvate + H2O = 7-phospho-2-dehydro-3-deoxy-D-arabino-heptonate + phosphate</text>
        <dbReference type="Rhea" id="RHEA:14717"/>
        <dbReference type="ChEBI" id="CHEBI:15377"/>
        <dbReference type="ChEBI" id="CHEBI:16897"/>
        <dbReference type="ChEBI" id="CHEBI:43474"/>
        <dbReference type="ChEBI" id="CHEBI:58394"/>
        <dbReference type="ChEBI" id="CHEBI:58702"/>
        <dbReference type="EC" id="2.5.1.54"/>
    </reaction>
</comment>
<dbReference type="InterPro" id="IPR006218">
    <property type="entry name" value="DAHP1/KDSA"/>
</dbReference>
<dbReference type="InterPro" id="IPR006219">
    <property type="entry name" value="DAHP_synth_1"/>
</dbReference>
<evidence type="ECO:0000256" key="2">
    <source>
        <dbReference type="ARBA" id="ARBA00012694"/>
    </source>
</evidence>
<keyword evidence="3" id="KW-0028">Amino-acid biosynthesis</keyword>
<dbReference type="GO" id="GO:0003849">
    <property type="term" value="F:3-deoxy-7-phosphoheptulonate synthase activity"/>
    <property type="evidence" value="ECO:0007669"/>
    <property type="project" value="UniProtKB-EC"/>
</dbReference>
<evidence type="ECO:0000256" key="6">
    <source>
        <dbReference type="ARBA" id="ARBA00047508"/>
    </source>
</evidence>
<reference evidence="10" key="2">
    <citation type="journal article" date="2019" name="IMA Fungus">
        <title>Genome sequencing and comparison of five Tilletia species to identify candidate genes for the detection of regulated species infecting wheat.</title>
        <authorList>
            <person name="Nguyen H.D.T."/>
            <person name="Sultana T."/>
            <person name="Kesanakurti P."/>
            <person name="Hambleton S."/>
        </authorList>
    </citation>
    <scope>NUCLEOTIDE SEQUENCE</scope>
    <source>
        <strain evidence="10">DAOMC 238032</strain>
    </source>
</reference>
<dbReference type="GO" id="GO:0005737">
    <property type="term" value="C:cytoplasm"/>
    <property type="evidence" value="ECO:0007669"/>
    <property type="project" value="TreeGrafter"/>
</dbReference>
<dbReference type="Pfam" id="PF00793">
    <property type="entry name" value="DAHP_synth_1"/>
    <property type="match status" value="1"/>
</dbReference>
<feature type="domain" description="DAHP synthetase I/KDSA" evidence="8">
    <location>
        <begin position="81"/>
        <end position="379"/>
    </location>
</feature>
<dbReference type="FunFam" id="3.20.20.70:FF:000005">
    <property type="entry name" value="Phospho-2-dehydro-3-deoxyheptonate aldolase"/>
    <property type="match status" value="1"/>
</dbReference>
<keyword evidence="5" id="KW-0057">Aromatic amino acid biosynthesis</keyword>
<dbReference type="Proteomes" id="UP000836402">
    <property type="component" value="Unassembled WGS sequence"/>
</dbReference>
<proteinExistence type="inferred from homology"/>
<evidence type="ECO:0000313" key="11">
    <source>
        <dbReference type="Proteomes" id="UP000077671"/>
    </source>
</evidence>
<evidence type="ECO:0000256" key="3">
    <source>
        <dbReference type="ARBA" id="ARBA00022605"/>
    </source>
</evidence>
<reference evidence="10" key="1">
    <citation type="submission" date="2016-04" db="EMBL/GenBank/DDBJ databases">
        <authorList>
            <person name="Nguyen H.D."/>
            <person name="Kesanakurti P."/>
            <person name="Cullis J."/>
            <person name="Levesque C.A."/>
            <person name="Hambleton S."/>
        </authorList>
    </citation>
    <scope>NUCLEOTIDE SEQUENCE</scope>
    <source>
        <strain evidence="10">DAOMC 238032</strain>
    </source>
</reference>
<gene>
    <name evidence="10" type="ORF">A4X03_0g7332</name>
    <name evidence="9" type="ORF">JKIAZH3_G4924</name>
</gene>
<dbReference type="GO" id="GO:0009073">
    <property type="term" value="P:aromatic amino acid family biosynthetic process"/>
    <property type="evidence" value="ECO:0007669"/>
    <property type="project" value="UniProtKB-KW"/>
</dbReference>
<evidence type="ECO:0000256" key="5">
    <source>
        <dbReference type="ARBA" id="ARBA00023141"/>
    </source>
</evidence>
<evidence type="ECO:0000313" key="12">
    <source>
        <dbReference type="Proteomes" id="UP000836402"/>
    </source>
</evidence>
<organism evidence="10 11">
    <name type="scientific">Tilletia caries</name>
    <name type="common">wheat bunt fungus</name>
    <dbReference type="NCBI Taxonomy" id="13290"/>
    <lineage>
        <taxon>Eukaryota</taxon>
        <taxon>Fungi</taxon>
        <taxon>Dikarya</taxon>
        <taxon>Basidiomycota</taxon>
        <taxon>Ustilaginomycotina</taxon>
        <taxon>Exobasidiomycetes</taxon>
        <taxon>Tilletiales</taxon>
        <taxon>Tilletiaceae</taxon>
        <taxon>Tilletia</taxon>
    </lineage>
</organism>
<evidence type="ECO:0000256" key="4">
    <source>
        <dbReference type="ARBA" id="ARBA00022679"/>
    </source>
</evidence>
<evidence type="ECO:0000256" key="7">
    <source>
        <dbReference type="SAM" id="MobiDB-lite"/>
    </source>
</evidence>
<dbReference type="GO" id="GO:0008652">
    <property type="term" value="P:amino acid biosynthetic process"/>
    <property type="evidence" value="ECO:0007669"/>
    <property type="project" value="UniProtKB-KW"/>
</dbReference>
<reference evidence="9" key="3">
    <citation type="submission" date="2020-10" db="EMBL/GenBank/DDBJ databases">
        <authorList>
            <person name="Sedaghatjoo S."/>
        </authorList>
    </citation>
    <scope>NUCLEOTIDE SEQUENCE</scope>
    <source>
        <strain evidence="9">AZH3</strain>
    </source>
</reference>
<dbReference type="PANTHER" id="PTHR21225">
    <property type="entry name" value="PHOSPHO-2-DEHYDRO-3-DEOXYHEPTONATE ALDOLASE DAHP SYNTHETASE"/>
    <property type="match status" value="1"/>
</dbReference>
<protein>
    <recommendedName>
        <fullName evidence="2">3-deoxy-7-phosphoheptulonate synthase</fullName>
        <ecNumber evidence="2">2.5.1.54</ecNumber>
    </recommendedName>
</protein>
<keyword evidence="4" id="KW-0808">Transferase</keyword>
<dbReference type="EMBL" id="CAJHJG010007053">
    <property type="protein sequence ID" value="CAD6962370.1"/>
    <property type="molecule type" value="Genomic_DNA"/>
</dbReference>
<sequence length="428" mass="45369">MASSNTTPPTPAAPFAKTLANTPLSPKMGPSFRFSEALSELDDKRIKKIKPLIPPQIIVEEYPLSLNAAQTVLAGRLATDAIIKGNDDRLLVVVGPCSVHDAHAALEYARLLKTYADEAAEDLHIVMRVYFEKPRTTVGWKGLINDPDLNGSFNINKGLKLARGLLLEINNMGLPAGTEFLDSISPQFTADLISWGAIGARTTESQVHRELASGLSCAIGFKNGTDGSIGIAVDAIRSASSPHAFMGVTKQGISAIVQTEGNDTCHVILRGANKGPNYHPQDVSEVIKKLTAAKLAPKIMIDASHGNSEKKHENQSKVVESVYEQLSGGSGAENARAIMGVMIESNLVEGKQSIPPEGPVGLTRGQSVTDACINWDTTLLALNKLRAGVQARRKTNPLFSSSSASPSRPGSVGPNDAMLDILGKGVIG</sequence>
<evidence type="ECO:0000259" key="8">
    <source>
        <dbReference type="Pfam" id="PF00793"/>
    </source>
</evidence>
<dbReference type="Proteomes" id="UP000077671">
    <property type="component" value="Unassembled WGS sequence"/>
</dbReference>
<dbReference type="AlphaFoldDB" id="A0A177TXJ8"/>
<accession>A0A177TXJ8</accession>
<keyword evidence="12" id="KW-1185">Reference proteome</keyword>
<evidence type="ECO:0000256" key="1">
    <source>
        <dbReference type="ARBA" id="ARBA00007985"/>
    </source>
</evidence>
<feature type="compositionally biased region" description="Low complexity" evidence="7">
    <location>
        <begin position="400"/>
        <end position="414"/>
    </location>
</feature>
<dbReference type="NCBIfam" id="TIGR00034">
    <property type="entry name" value="aroFGH"/>
    <property type="match status" value="1"/>
</dbReference>
<dbReference type="SUPFAM" id="SSF51569">
    <property type="entry name" value="Aldolase"/>
    <property type="match status" value="1"/>
</dbReference>
<dbReference type="EC" id="2.5.1.54" evidence="2"/>
<dbReference type="Gene3D" id="3.20.20.70">
    <property type="entry name" value="Aldolase class I"/>
    <property type="match status" value="1"/>
</dbReference>
<comment type="caution">
    <text evidence="10">The sequence shown here is derived from an EMBL/GenBank/DDBJ whole genome shotgun (WGS) entry which is preliminary data.</text>
</comment>